<gene>
    <name evidence="1" type="ORF">VQ02_15215</name>
</gene>
<dbReference type="InterPro" id="IPR006311">
    <property type="entry name" value="TAT_signal"/>
</dbReference>
<proteinExistence type="predicted"/>
<accession>A0A0J6SMV7</accession>
<keyword evidence="2" id="KW-1185">Reference proteome</keyword>
<dbReference type="OrthoDB" id="7375391at2"/>
<dbReference type="PATRIC" id="fig|298794.3.peg.7959"/>
<dbReference type="Proteomes" id="UP000035955">
    <property type="component" value="Unassembled WGS sequence"/>
</dbReference>
<organism evidence="1 2">
    <name type="scientific">Methylobacterium variabile</name>
    <dbReference type="NCBI Taxonomy" id="298794"/>
    <lineage>
        <taxon>Bacteria</taxon>
        <taxon>Pseudomonadati</taxon>
        <taxon>Pseudomonadota</taxon>
        <taxon>Alphaproteobacteria</taxon>
        <taxon>Hyphomicrobiales</taxon>
        <taxon>Methylobacteriaceae</taxon>
        <taxon>Methylobacterium</taxon>
    </lineage>
</organism>
<comment type="caution">
    <text evidence="1">The sequence shown here is derived from an EMBL/GenBank/DDBJ whole genome shotgun (WGS) entry which is preliminary data.</text>
</comment>
<name>A0A0J6SMV7_9HYPH</name>
<evidence type="ECO:0000313" key="1">
    <source>
        <dbReference type="EMBL" id="KMO36530.1"/>
    </source>
</evidence>
<dbReference type="RefSeq" id="WP_048445042.1">
    <property type="nucleotide sequence ID" value="NZ_LABY01000098.1"/>
</dbReference>
<evidence type="ECO:0000313" key="2">
    <source>
        <dbReference type="Proteomes" id="UP000035955"/>
    </source>
</evidence>
<sequence length="193" mass="20407">MSRPSRRVALTTAAAILIAGGALGTAGLLVGRTPVHAPADAAPTPAWTEATWPFPLDPWGRGKAYRCRADRCGAEVVVYLRAKLGLCGCMTTIDDDDVDRLSDIDLIASARTALGPGRAIDVHAMKGRGRSYALGNAGPTARSALAMAFHERCDLIVATAAMNAERPARQEQAVVDFLRSDVVLRWAEATLGL</sequence>
<dbReference type="PROSITE" id="PS51318">
    <property type="entry name" value="TAT"/>
    <property type="match status" value="1"/>
</dbReference>
<reference evidence="1 2" key="1">
    <citation type="submission" date="2015-03" db="EMBL/GenBank/DDBJ databases">
        <title>Genome sequencing of Methylobacterium variabile DSM 16961.</title>
        <authorList>
            <person name="Chaudhry V."/>
            <person name="Patil P.B."/>
        </authorList>
    </citation>
    <scope>NUCLEOTIDE SEQUENCE [LARGE SCALE GENOMIC DNA]</scope>
    <source>
        <strain evidence="1 2">DSM 16961</strain>
    </source>
</reference>
<dbReference type="AlphaFoldDB" id="A0A0J6SMV7"/>
<protein>
    <submittedName>
        <fullName evidence="1">Uncharacterized protein</fullName>
    </submittedName>
</protein>
<dbReference type="EMBL" id="LABY01000098">
    <property type="protein sequence ID" value="KMO36530.1"/>
    <property type="molecule type" value="Genomic_DNA"/>
</dbReference>